<dbReference type="EMBL" id="BKCJ010002099">
    <property type="protein sequence ID" value="GEU46243.1"/>
    <property type="molecule type" value="Genomic_DNA"/>
</dbReference>
<name>A0A6L2K9V6_TANCI</name>
<protein>
    <submittedName>
        <fullName evidence="2">Uncharacterized protein</fullName>
    </submittedName>
</protein>
<accession>A0A6L2K9V6</accession>
<sequence length="247" mass="27910">MCMQSCGRSSYAREMIELQADVKLKDTIMVAMPKLDECPKSIGSDMAKNLKNPSQAPRGVPIGHKVGFKPVKEDYKHVSKKNNGNTSGNKKKVVEPRKEGSNLNTFDVLNSVENDVALDDEGKPLKKIDYSGDHDSEDEVESVDNEMTSFLASKRVAYGTNSLLEQWRDTYENADYDYDPYHDDMYEGQEITDNIQSICDKLDIKQFGPNYHQVVCVCHISIARPFESTGTVLDDGMIRKRFHTIEL</sequence>
<comment type="caution">
    <text evidence="2">The sequence shown here is derived from an EMBL/GenBank/DDBJ whole genome shotgun (WGS) entry which is preliminary data.</text>
</comment>
<proteinExistence type="predicted"/>
<reference evidence="2" key="1">
    <citation type="journal article" date="2019" name="Sci. Rep.">
        <title>Draft genome of Tanacetum cinerariifolium, the natural source of mosquito coil.</title>
        <authorList>
            <person name="Yamashiro T."/>
            <person name="Shiraishi A."/>
            <person name="Satake H."/>
            <person name="Nakayama K."/>
        </authorList>
    </citation>
    <scope>NUCLEOTIDE SEQUENCE</scope>
</reference>
<gene>
    <name evidence="2" type="ORF">Tci_018221</name>
</gene>
<dbReference type="AlphaFoldDB" id="A0A6L2K9V6"/>
<organism evidence="2">
    <name type="scientific">Tanacetum cinerariifolium</name>
    <name type="common">Dalmatian daisy</name>
    <name type="synonym">Chrysanthemum cinerariifolium</name>
    <dbReference type="NCBI Taxonomy" id="118510"/>
    <lineage>
        <taxon>Eukaryota</taxon>
        <taxon>Viridiplantae</taxon>
        <taxon>Streptophyta</taxon>
        <taxon>Embryophyta</taxon>
        <taxon>Tracheophyta</taxon>
        <taxon>Spermatophyta</taxon>
        <taxon>Magnoliopsida</taxon>
        <taxon>eudicotyledons</taxon>
        <taxon>Gunneridae</taxon>
        <taxon>Pentapetalae</taxon>
        <taxon>asterids</taxon>
        <taxon>campanulids</taxon>
        <taxon>Asterales</taxon>
        <taxon>Asteraceae</taxon>
        <taxon>Asteroideae</taxon>
        <taxon>Anthemideae</taxon>
        <taxon>Anthemidinae</taxon>
        <taxon>Tanacetum</taxon>
    </lineage>
</organism>
<evidence type="ECO:0000256" key="1">
    <source>
        <dbReference type="SAM" id="MobiDB-lite"/>
    </source>
</evidence>
<feature type="region of interest" description="Disordered" evidence="1">
    <location>
        <begin position="77"/>
        <end position="99"/>
    </location>
</feature>
<evidence type="ECO:0000313" key="2">
    <source>
        <dbReference type="EMBL" id="GEU46243.1"/>
    </source>
</evidence>